<sequence length="17" mass="1820">MTLKSDCSIIPFVATGH</sequence>
<organism evidence="1">
    <name type="scientific">Arundo donax</name>
    <name type="common">Giant reed</name>
    <name type="synonym">Donax arundinaceus</name>
    <dbReference type="NCBI Taxonomy" id="35708"/>
    <lineage>
        <taxon>Eukaryota</taxon>
        <taxon>Viridiplantae</taxon>
        <taxon>Streptophyta</taxon>
        <taxon>Embryophyta</taxon>
        <taxon>Tracheophyta</taxon>
        <taxon>Spermatophyta</taxon>
        <taxon>Magnoliopsida</taxon>
        <taxon>Liliopsida</taxon>
        <taxon>Poales</taxon>
        <taxon>Poaceae</taxon>
        <taxon>PACMAD clade</taxon>
        <taxon>Arundinoideae</taxon>
        <taxon>Arundineae</taxon>
        <taxon>Arundo</taxon>
    </lineage>
</organism>
<dbReference type="EMBL" id="GBRH01277345">
    <property type="protein sequence ID" value="JAD20550.1"/>
    <property type="molecule type" value="Transcribed_RNA"/>
</dbReference>
<proteinExistence type="predicted"/>
<protein>
    <submittedName>
        <fullName evidence="1">Uncharacterized protein</fullName>
    </submittedName>
</protein>
<reference evidence="1" key="1">
    <citation type="submission" date="2014-09" db="EMBL/GenBank/DDBJ databases">
        <authorList>
            <person name="Magalhaes I.L.F."/>
            <person name="Oliveira U."/>
            <person name="Santos F.R."/>
            <person name="Vidigal T.H.D.A."/>
            <person name="Brescovit A.D."/>
            <person name="Santos A.J."/>
        </authorList>
    </citation>
    <scope>NUCLEOTIDE SEQUENCE</scope>
    <source>
        <tissue evidence="1">Shoot tissue taken approximately 20 cm above the soil surface</tissue>
    </source>
</reference>
<reference evidence="1" key="2">
    <citation type="journal article" date="2015" name="Data Brief">
        <title>Shoot transcriptome of the giant reed, Arundo donax.</title>
        <authorList>
            <person name="Barrero R.A."/>
            <person name="Guerrero F.D."/>
            <person name="Moolhuijzen P."/>
            <person name="Goolsby J.A."/>
            <person name="Tidwell J."/>
            <person name="Bellgard S.E."/>
            <person name="Bellgard M.I."/>
        </authorList>
    </citation>
    <scope>NUCLEOTIDE SEQUENCE</scope>
    <source>
        <tissue evidence="1">Shoot tissue taken approximately 20 cm above the soil surface</tissue>
    </source>
</reference>
<dbReference type="AlphaFoldDB" id="A0A0A8Y4Y3"/>
<accession>A0A0A8Y4Y3</accession>
<evidence type="ECO:0000313" key="1">
    <source>
        <dbReference type="EMBL" id="JAD20550.1"/>
    </source>
</evidence>
<name>A0A0A8Y4Y3_ARUDO</name>